<dbReference type="OMA" id="ENICGWK"/>
<dbReference type="Proteomes" id="UP000094527">
    <property type="component" value="Unassembled WGS sequence"/>
</dbReference>
<proteinExistence type="predicted"/>
<gene>
    <name evidence="1" type="ORF">Ocin01_17047</name>
</gene>
<dbReference type="OrthoDB" id="9974421at2759"/>
<dbReference type="PANTHER" id="PTHR11005">
    <property type="entry name" value="LYSOSOMAL ACID LIPASE-RELATED"/>
    <property type="match status" value="1"/>
</dbReference>
<protein>
    <submittedName>
        <fullName evidence="1">Lipase 3</fullName>
    </submittedName>
</protein>
<dbReference type="AlphaFoldDB" id="A0A1D2M9I1"/>
<keyword evidence="2" id="KW-1185">Reference proteome</keyword>
<accession>A0A1D2M9I1</accession>
<name>A0A1D2M9I1_ORCCI</name>
<sequence>MLKGRAEGKPGELATALGLTPENICGWKFLRCGICDRVFFALYGNDALQLNYSNFPNILTKLQDTMAIKLLIHGMKNYKNCSFRKYDYGPETNLVKYGTTQPPHYNMDRVAVPTYLFYGESENMVTPTDVAKLRDAMPTKYMRGFHAIEWPAFNHVDFLIANDADVLLYNKIMKYINELESKN</sequence>
<evidence type="ECO:0000313" key="1">
    <source>
        <dbReference type="EMBL" id="ODM89635.1"/>
    </source>
</evidence>
<dbReference type="InterPro" id="IPR029058">
    <property type="entry name" value="AB_hydrolase_fold"/>
</dbReference>
<dbReference type="EMBL" id="LJIJ01002487">
    <property type="protein sequence ID" value="ODM89635.1"/>
    <property type="molecule type" value="Genomic_DNA"/>
</dbReference>
<organism evidence="1 2">
    <name type="scientific">Orchesella cincta</name>
    <name type="common">Springtail</name>
    <name type="synonym">Podura cincta</name>
    <dbReference type="NCBI Taxonomy" id="48709"/>
    <lineage>
        <taxon>Eukaryota</taxon>
        <taxon>Metazoa</taxon>
        <taxon>Ecdysozoa</taxon>
        <taxon>Arthropoda</taxon>
        <taxon>Hexapoda</taxon>
        <taxon>Collembola</taxon>
        <taxon>Entomobryomorpha</taxon>
        <taxon>Entomobryoidea</taxon>
        <taxon>Orchesellidae</taxon>
        <taxon>Orchesellinae</taxon>
        <taxon>Orchesella</taxon>
    </lineage>
</organism>
<dbReference type="Gene3D" id="3.40.50.1820">
    <property type="entry name" value="alpha/beta hydrolase"/>
    <property type="match status" value="1"/>
</dbReference>
<comment type="caution">
    <text evidence="1">The sequence shown here is derived from an EMBL/GenBank/DDBJ whole genome shotgun (WGS) entry which is preliminary data.</text>
</comment>
<evidence type="ECO:0000313" key="2">
    <source>
        <dbReference type="Proteomes" id="UP000094527"/>
    </source>
</evidence>
<dbReference type="SUPFAM" id="SSF53474">
    <property type="entry name" value="alpha/beta-Hydrolases"/>
    <property type="match status" value="1"/>
</dbReference>
<dbReference type="STRING" id="48709.A0A1D2M9I1"/>
<reference evidence="1 2" key="1">
    <citation type="journal article" date="2016" name="Genome Biol. Evol.">
        <title>Gene Family Evolution Reflects Adaptation to Soil Environmental Stressors in the Genome of the Collembolan Orchesella cincta.</title>
        <authorList>
            <person name="Faddeeva-Vakhrusheva A."/>
            <person name="Derks M.F."/>
            <person name="Anvar S.Y."/>
            <person name="Agamennone V."/>
            <person name="Suring W."/>
            <person name="Smit S."/>
            <person name="van Straalen N.M."/>
            <person name="Roelofs D."/>
        </authorList>
    </citation>
    <scope>NUCLEOTIDE SEQUENCE [LARGE SCALE GENOMIC DNA]</scope>
    <source>
        <tissue evidence="1">Mixed pool</tissue>
    </source>
</reference>